<organism evidence="1 2">
    <name type="scientific">Palleniella muris</name>
    <dbReference type="NCBI Taxonomy" id="3038145"/>
    <lineage>
        <taxon>Bacteria</taxon>
        <taxon>Pseudomonadati</taxon>
        <taxon>Bacteroidota</taxon>
        <taxon>Bacteroidia</taxon>
        <taxon>Bacteroidales</taxon>
        <taxon>Prevotellaceae</taxon>
        <taxon>Palleniella</taxon>
    </lineage>
</organism>
<dbReference type="Proteomes" id="UP000308886">
    <property type="component" value="Unassembled WGS sequence"/>
</dbReference>
<keyword evidence="2" id="KW-1185">Reference proteome</keyword>
<sequence length="353" mass="40260">MTRQQTLQLKGIAILFMLWLHLFSSGEGFVSSLSWINGAPLAVVLKKLCSMCVPMYAFLGGVGLAATYEAASGHNASMHNGRRVAMLYANFWTVLLIFYGVGYMNNPTLFNFHIPEFLYTLAALDYKVNGTWWFLLPYAMITAMAAPFLRQVYSLDRKMESWMFVALLVMHIAGYVGVDIASKDNWLVYILLRTACNFFLILFPFATGALFHKHRTIHNCRLALEKRFTPRRKNMLVGGLLACLVFIKLCIGASALFNPWFVFLLIPLYCMCGYPSKVERLLCFFGRHSTNIWLCHNFFIFGVWGSLIYDLHFPLLIFAALLLVSTVTSYIIKMVYVPVKRLVEPVLNRALQM</sequence>
<accession>A0AC61QLU0</accession>
<dbReference type="EMBL" id="SRZC01000031">
    <property type="protein sequence ID" value="TGX80032.1"/>
    <property type="molecule type" value="Genomic_DNA"/>
</dbReference>
<protein>
    <submittedName>
        <fullName evidence="1">Uncharacterized protein</fullName>
    </submittedName>
</protein>
<gene>
    <name evidence="1" type="ORF">E5358_13905</name>
</gene>
<proteinExistence type="predicted"/>
<evidence type="ECO:0000313" key="2">
    <source>
        <dbReference type="Proteomes" id="UP000308886"/>
    </source>
</evidence>
<reference evidence="1" key="1">
    <citation type="submission" date="2019-04" db="EMBL/GenBank/DDBJ databases">
        <title>Microbes associate with the intestines of laboratory mice.</title>
        <authorList>
            <person name="Navarre W."/>
            <person name="Wong E."/>
            <person name="Huang K."/>
            <person name="Tropini C."/>
            <person name="Ng K."/>
            <person name="Yu B."/>
        </authorList>
    </citation>
    <scope>NUCLEOTIDE SEQUENCE</scope>
    <source>
        <strain evidence="1">NM73_A23</strain>
    </source>
</reference>
<name>A0AC61QLU0_9BACT</name>
<evidence type="ECO:0000313" key="1">
    <source>
        <dbReference type="EMBL" id="TGX80032.1"/>
    </source>
</evidence>
<comment type="caution">
    <text evidence="1">The sequence shown here is derived from an EMBL/GenBank/DDBJ whole genome shotgun (WGS) entry which is preliminary data.</text>
</comment>